<name>A0A4Q1CZU2_9BACT</name>
<accession>A0A4Q1CZU2</accession>
<dbReference type="GO" id="GO:0005524">
    <property type="term" value="F:ATP binding"/>
    <property type="evidence" value="ECO:0007669"/>
    <property type="project" value="UniProtKB-KW"/>
</dbReference>
<dbReference type="InterPro" id="IPR003593">
    <property type="entry name" value="AAA+_ATPase"/>
</dbReference>
<dbReference type="GO" id="GO:0015421">
    <property type="term" value="F:ABC-type oligopeptide transporter activity"/>
    <property type="evidence" value="ECO:0007669"/>
    <property type="project" value="TreeGrafter"/>
</dbReference>
<comment type="caution">
    <text evidence="10">The sequence shown here is derived from an EMBL/GenBank/DDBJ whole genome shotgun (WGS) entry which is preliminary data.</text>
</comment>
<comment type="subcellular location">
    <subcellularLocation>
        <location evidence="1">Cell membrane</location>
        <topology evidence="1">Multi-pass membrane protein</topology>
    </subcellularLocation>
</comment>
<feature type="transmembrane region" description="Helical" evidence="7">
    <location>
        <begin position="164"/>
        <end position="183"/>
    </location>
</feature>
<proteinExistence type="predicted"/>
<dbReference type="InterPro" id="IPR039421">
    <property type="entry name" value="Type_1_exporter"/>
</dbReference>
<dbReference type="GO" id="GO:0005886">
    <property type="term" value="C:plasma membrane"/>
    <property type="evidence" value="ECO:0007669"/>
    <property type="project" value="UniProtKB-SubCell"/>
</dbReference>
<dbReference type="PANTHER" id="PTHR43394">
    <property type="entry name" value="ATP-DEPENDENT PERMEASE MDL1, MITOCHONDRIAL"/>
    <property type="match status" value="1"/>
</dbReference>
<evidence type="ECO:0000256" key="2">
    <source>
        <dbReference type="ARBA" id="ARBA00022692"/>
    </source>
</evidence>
<organism evidence="10 11">
    <name type="scientific">Filimonas effusa</name>
    <dbReference type="NCBI Taxonomy" id="2508721"/>
    <lineage>
        <taxon>Bacteria</taxon>
        <taxon>Pseudomonadati</taxon>
        <taxon>Bacteroidota</taxon>
        <taxon>Chitinophagia</taxon>
        <taxon>Chitinophagales</taxon>
        <taxon>Chitinophagaceae</taxon>
        <taxon>Filimonas</taxon>
    </lineage>
</organism>
<evidence type="ECO:0000256" key="1">
    <source>
        <dbReference type="ARBA" id="ARBA00004651"/>
    </source>
</evidence>
<dbReference type="Gene3D" id="1.20.1560.10">
    <property type="entry name" value="ABC transporter type 1, transmembrane domain"/>
    <property type="match status" value="1"/>
</dbReference>
<evidence type="ECO:0000313" key="11">
    <source>
        <dbReference type="Proteomes" id="UP000290545"/>
    </source>
</evidence>
<dbReference type="Proteomes" id="UP000290545">
    <property type="component" value="Unassembled WGS sequence"/>
</dbReference>
<sequence length="557" mass="61859">MASDKISIGKSFIRFYNIVRLDKKDVSVIYMLAILAGLLQLSVPLGVQTIISFVMAGSFSTSIAVLIIMVLLGVFFNGLLQVRQLQVIEKMQQKIFVRYSFEFSDRLPKLNIEKMDQYYLPELVNRFFDTVSLQKGLEKLLLDLPAAVIQVLFGVALLSFYHPVFIAFGALLLLIVILILRLTSPQGLASALKASDYKYNVAAWMEETARVVRTLKYSKNTSMHIEKTDKLVSGYLDSRTKYFRVLLTQFWSLISFKVVITAAMLLVGAVLLVNQQINIGQFIAADIVILAIITSVEKIILSLDKVYDALVSVEKLDKVTNAEIEEGGNVIMENIDKGVAVSFHETSFTYPNGNAGVSDIKLNVPAGSIVHIAGNSGAGKSTLLRLLTGNFKKFSGSVLIDNIPIGNYRLDSLRRQTGVLLSSQDIFQGTLLENITLGSTEVSMEQITDLAAKTGLDQYVRSNKEGYDTVLDPTGNRLTNHVRQNILLVRALLGKHRLLLLEEPFEHLDSHCRSNMIDLIKADKNATVFIASQDETLSQYCNIVVHLDKGMIQNNPV</sequence>
<keyword evidence="4 10" id="KW-0067">ATP-binding</keyword>
<dbReference type="SUPFAM" id="SSF52540">
    <property type="entry name" value="P-loop containing nucleoside triphosphate hydrolases"/>
    <property type="match status" value="1"/>
</dbReference>
<evidence type="ECO:0000259" key="8">
    <source>
        <dbReference type="PROSITE" id="PS50893"/>
    </source>
</evidence>
<dbReference type="Pfam" id="PF00664">
    <property type="entry name" value="ABC_membrane"/>
    <property type="match status" value="1"/>
</dbReference>
<dbReference type="SUPFAM" id="SSF90123">
    <property type="entry name" value="ABC transporter transmembrane region"/>
    <property type="match status" value="1"/>
</dbReference>
<dbReference type="PROSITE" id="PS50893">
    <property type="entry name" value="ABC_TRANSPORTER_2"/>
    <property type="match status" value="1"/>
</dbReference>
<feature type="transmembrane region" description="Helical" evidence="7">
    <location>
        <begin position="28"/>
        <end position="47"/>
    </location>
</feature>
<evidence type="ECO:0000256" key="3">
    <source>
        <dbReference type="ARBA" id="ARBA00022741"/>
    </source>
</evidence>
<evidence type="ECO:0000256" key="7">
    <source>
        <dbReference type="SAM" id="Phobius"/>
    </source>
</evidence>
<evidence type="ECO:0000256" key="5">
    <source>
        <dbReference type="ARBA" id="ARBA00022989"/>
    </source>
</evidence>
<feature type="transmembrane region" description="Helical" evidence="7">
    <location>
        <begin position="53"/>
        <end position="80"/>
    </location>
</feature>
<dbReference type="SMART" id="SM00382">
    <property type="entry name" value="AAA"/>
    <property type="match status" value="1"/>
</dbReference>
<keyword evidence="2 7" id="KW-0812">Transmembrane</keyword>
<evidence type="ECO:0000313" key="10">
    <source>
        <dbReference type="EMBL" id="RXK80846.1"/>
    </source>
</evidence>
<keyword evidence="3" id="KW-0547">Nucleotide-binding</keyword>
<dbReference type="PANTHER" id="PTHR43394:SF4">
    <property type="entry name" value="TOXIN SECRETION ABC TRANSPORTER ATP-BINDING PROTEIN"/>
    <property type="match status" value="1"/>
</dbReference>
<evidence type="ECO:0000256" key="4">
    <source>
        <dbReference type="ARBA" id="ARBA00022840"/>
    </source>
</evidence>
<evidence type="ECO:0000259" key="9">
    <source>
        <dbReference type="PROSITE" id="PS50929"/>
    </source>
</evidence>
<feature type="transmembrane region" description="Helical" evidence="7">
    <location>
        <begin position="250"/>
        <end position="273"/>
    </location>
</feature>
<dbReference type="Pfam" id="PF00005">
    <property type="entry name" value="ABC_tran"/>
    <property type="match status" value="1"/>
</dbReference>
<feature type="transmembrane region" description="Helical" evidence="7">
    <location>
        <begin position="279"/>
        <end position="296"/>
    </location>
</feature>
<dbReference type="InterPro" id="IPR011527">
    <property type="entry name" value="ABC1_TM_dom"/>
</dbReference>
<reference evidence="10 11" key="1">
    <citation type="submission" date="2019-01" db="EMBL/GenBank/DDBJ databases">
        <title>Filimonas sp. strain TTM-71.</title>
        <authorList>
            <person name="Chen W.-M."/>
        </authorList>
    </citation>
    <scope>NUCLEOTIDE SEQUENCE [LARGE SCALE GENOMIC DNA]</scope>
    <source>
        <strain evidence="10 11">TTM-71</strain>
    </source>
</reference>
<dbReference type="InterPro" id="IPR003439">
    <property type="entry name" value="ABC_transporter-like_ATP-bd"/>
</dbReference>
<evidence type="ECO:0000256" key="6">
    <source>
        <dbReference type="ARBA" id="ARBA00023136"/>
    </source>
</evidence>
<keyword evidence="6 7" id="KW-0472">Membrane</keyword>
<dbReference type="GO" id="GO:0016887">
    <property type="term" value="F:ATP hydrolysis activity"/>
    <property type="evidence" value="ECO:0007669"/>
    <property type="project" value="InterPro"/>
</dbReference>
<dbReference type="PROSITE" id="PS50929">
    <property type="entry name" value="ABC_TM1F"/>
    <property type="match status" value="1"/>
</dbReference>
<feature type="domain" description="ABC transmembrane type-1" evidence="9">
    <location>
        <begin position="32"/>
        <end position="285"/>
    </location>
</feature>
<dbReference type="Gene3D" id="3.40.50.300">
    <property type="entry name" value="P-loop containing nucleotide triphosphate hydrolases"/>
    <property type="match status" value="1"/>
</dbReference>
<dbReference type="InterPro" id="IPR027417">
    <property type="entry name" value="P-loop_NTPase"/>
</dbReference>
<protein>
    <submittedName>
        <fullName evidence="10">ATP-binding cassette domain-containing protein</fullName>
    </submittedName>
</protein>
<gene>
    <name evidence="10" type="ORF">ESB13_22080</name>
</gene>
<keyword evidence="5 7" id="KW-1133">Transmembrane helix</keyword>
<dbReference type="EMBL" id="SDHZ01000005">
    <property type="protein sequence ID" value="RXK80846.1"/>
    <property type="molecule type" value="Genomic_DNA"/>
</dbReference>
<dbReference type="OrthoDB" id="311344at2"/>
<dbReference type="InterPro" id="IPR036640">
    <property type="entry name" value="ABC1_TM_sf"/>
</dbReference>
<feature type="domain" description="ABC transporter" evidence="8">
    <location>
        <begin position="341"/>
        <end position="557"/>
    </location>
</feature>
<dbReference type="AlphaFoldDB" id="A0A4Q1CZU2"/>
<keyword evidence="11" id="KW-1185">Reference proteome</keyword>